<keyword evidence="1" id="KW-0433">Leucine-rich repeat</keyword>
<dbReference type="EMBL" id="JAGRRH010000004">
    <property type="protein sequence ID" value="KAG7370741.1"/>
    <property type="molecule type" value="Genomic_DNA"/>
</dbReference>
<gene>
    <name evidence="4" type="ORF">IV203_019311</name>
</gene>
<dbReference type="GO" id="GO:0005096">
    <property type="term" value="F:GTPase activator activity"/>
    <property type="evidence" value="ECO:0007669"/>
    <property type="project" value="InterPro"/>
</dbReference>
<evidence type="ECO:0000313" key="4">
    <source>
        <dbReference type="EMBL" id="KAG7370741.1"/>
    </source>
</evidence>
<evidence type="ECO:0000256" key="2">
    <source>
        <dbReference type="ARBA" id="ARBA00022737"/>
    </source>
</evidence>
<dbReference type="SMART" id="SM00368">
    <property type="entry name" value="LRR_RI"/>
    <property type="match status" value="7"/>
</dbReference>
<evidence type="ECO:0000256" key="1">
    <source>
        <dbReference type="ARBA" id="ARBA00022614"/>
    </source>
</evidence>
<feature type="compositionally biased region" description="Polar residues" evidence="3">
    <location>
        <begin position="464"/>
        <end position="477"/>
    </location>
</feature>
<dbReference type="GO" id="GO:0031267">
    <property type="term" value="F:small GTPase binding"/>
    <property type="evidence" value="ECO:0007669"/>
    <property type="project" value="TreeGrafter"/>
</dbReference>
<feature type="compositionally biased region" description="Basic and acidic residues" evidence="3">
    <location>
        <begin position="454"/>
        <end position="463"/>
    </location>
</feature>
<dbReference type="InterPro" id="IPR027038">
    <property type="entry name" value="RanGap"/>
</dbReference>
<dbReference type="Pfam" id="PF13516">
    <property type="entry name" value="LRR_6"/>
    <property type="match status" value="3"/>
</dbReference>
<evidence type="ECO:0000256" key="3">
    <source>
        <dbReference type="SAM" id="MobiDB-lite"/>
    </source>
</evidence>
<dbReference type="Proteomes" id="UP000693970">
    <property type="component" value="Unassembled WGS sequence"/>
</dbReference>
<evidence type="ECO:0000313" key="5">
    <source>
        <dbReference type="Proteomes" id="UP000693970"/>
    </source>
</evidence>
<dbReference type="GO" id="GO:0005829">
    <property type="term" value="C:cytosol"/>
    <property type="evidence" value="ECO:0007669"/>
    <property type="project" value="TreeGrafter"/>
</dbReference>
<dbReference type="PANTHER" id="PTHR24113:SF12">
    <property type="entry name" value="RAN GTPASE-ACTIVATING PROTEIN 1"/>
    <property type="match status" value="1"/>
</dbReference>
<organism evidence="4 5">
    <name type="scientific">Nitzschia inconspicua</name>
    <dbReference type="NCBI Taxonomy" id="303405"/>
    <lineage>
        <taxon>Eukaryota</taxon>
        <taxon>Sar</taxon>
        <taxon>Stramenopiles</taxon>
        <taxon>Ochrophyta</taxon>
        <taxon>Bacillariophyta</taxon>
        <taxon>Bacillariophyceae</taxon>
        <taxon>Bacillariophycidae</taxon>
        <taxon>Bacillariales</taxon>
        <taxon>Bacillariaceae</taxon>
        <taxon>Nitzschia</taxon>
    </lineage>
</organism>
<proteinExistence type="predicted"/>
<sequence length="477" mass="51549">MSAWGVNGSARSCDALLKRVEANDPTLKELVILPLKIFESKDLRRLANALRSNTHLTTLNASGHHIDDVESLEELGRSLASQSLSPMTELAIGDSQMGDAGVKALCRGLKSRNNLKLETIDLSWKGISSEGFATLLCVLGTLPSLKFLNLAQNDDVGPFFDFSSCPLPLFPNLTMLDLSKCGLNAETCCSLVKAIGAVESGSRRNTPLSLKFDSNDLRDHEYFYEMLIYLCEHPILADLYISGCELGDEGLRQMINCGRHCIATKAVSSLQVLDLADNNLSSAVLCDFFTEVLRTESKYSLLSHLRKLNLSGNTLDEKSCKQLAASITEGRLQYLHELDVTRTFCGVNGAMALVQCNLNDPSQCSLKVLTLFGNKLGSDGFVQLSKALEGGHPMLESLDLGGNDATEAGVVALLQALTSTSTTANVLRLLVVGGNQGGDTVEALVKEIKRKHPGLDIARDNPGKNRNNVPTGTSWMS</sequence>
<dbReference type="AlphaFoldDB" id="A0A9K3M247"/>
<dbReference type="InterPro" id="IPR001611">
    <property type="entry name" value="Leu-rich_rpt"/>
</dbReference>
<dbReference type="GO" id="GO:0048471">
    <property type="term" value="C:perinuclear region of cytoplasm"/>
    <property type="evidence" value="ECO:0007669"/>
    <property type="project" value="TreeGrafter"/>
</dbReference>
<accession>A0A9K3M247</accession>
<reference evidence="4" key="1">
    <citation type="journal article" date="2021" name="Sci. Rep.">
        <title>Diploid genomic architecture of Nitzschia inconspicua, an elite biomass production diatom.</title>
        <authorList>
            <person name="Oliver A."/>
            <person name="Podell S."/>
            <person name="Pinowska A."/>
            <person name="Traller J.C."/>
            <person name="Smith S.R."/>
            <person name="McClure R."/>
            <person name="Beliaev A."/>
            <person name="Bohutskyi P."/>
            <person name="Hill E.A."/>
            <person name="Rabines A."/>
            <person name="Zheng H."/>
            <person name="Allen L.Z."/>
            <person name="Kuo A."/>
            <person name="Grigoriev I.V."/>
            <person name="Allen A.E."/>
            <person name="Hazlebeck D."/>
            <person name="Allen E.E."/>
        </authorList>
    </citation>
    <scope>NUCLEOTIDE SEQUENCE</scope>
    <source>
        <strain evidence="4">Hildebrandi</strain>
    </source>
</reference>
<feature type="region of interest" description="Disordered" evidence="3">
    <location>
        <begin position="454"/>
        <end position="477"/>
    </location>
</feature>
<comment type="caution">
    <text evidence="4">The sequence shown here is derived from an EMBL/GenBank/DDBJ whole genome shotgun (WGS) entry which is preliminary data.</text>
</comment>
<keyword evidence="5" id="KW-1185">Reference proteome</keyword>
<dbReference type="OrthoDB" id="6500038at2759"/>
<dbReference type="PANTHER" id="PTHR24113">
    <property type="entry name" value="RAN GTPASE-ACTIVATING PROTEIN 1"/>
    <property type="match status" value="1"/>
</dbReference>
<dbReference type="GO" id="GO:0005634">
    <property type="term" value="C:nucleus"/>
    <property type="evidence" value="ECO:0007669"/>
    <property type="project" value="TreeGrafter"/>
</dbReference>
<dbReference type="GO" id="GO:0006913">
    <property type="term" value="P:nucleocytoplasmic transport"/>
    <property type="evidence" value="ECO:0007669"/>
    <property type="project" value="TreeGrafter"/>
</dbReference>
<name>A0A9K3M247_9STRA</name>
<keyword evidence="2" id="KW-0677">Repeat</keyword>
<reference evidence="4" key="2">
    <citation type="submission" date="2021-04" db="EMBL/GenBank/DDBJ databases">
        <authorList>
            <person name="Podell S."/>
        </authorList>
    </citation>
    <scope>NUCLEOTIDE SEQUENCE</scope>
    <source>
        <strain evidence="4">Hildebrandi</strain>
    </source>
</reference>
<protein>
    <submittedName>
        <fullName evidence="4">Leucine rich repeat LRR-containing protein</fullName>
    </submittedName>
</protein>